<accession>A0A7E5WKW5</accession>
<dbReference type="KEGG" id="tnl:113503542"/>
<evidence type="ECO:0000313" key="3">
    <source>
        <dbReference type="RefSeq" id="XP_026741373.1"/>
    </source>
</evidence>
<dbReference type="InParanoid" id="A0A7E5WKW5"/>
<feature type="region of interest" description="Disordered" evidence="1">
    <location>
        <begin position="127"/>
        <end position="201"/>
    </location>
</feature>
<dbReference type="Proteomes" id="UP000322000">
    <property type="component" value="Chromosome 19"/>
</dbReference>
<keyword evidence="2" id="KW-1185">Reference proteome</keyword>
<dbReference type="GeneID" id="113503542"/>
<feature type="compositionally biased region" description="Basic residues" evidence="1">
    <location>
        <begin position="188"/>
        <end position="197"/>
    </location>
</feature>
<feature type="region of interest" description="Disordered" evidence="1">
    <location>
        <begin position="65"/>
        <end position="87"/>
    </location>
</feature>
<protein>
    <submittedName>
        <fullName evidence="3">Uncharacterized protein LOC113503542</fullName>
    </submittedName>
</protein>
<evidence type="ECO:0000313" key="2">
    <source>
        <dbReference type="Proteomes" id="UP000322000"/>
    </source>
</evidence>
<gene>
    <name evidence="3" type="primary">LOC113503542</name>
</gene>
<reference evidence="3" key="1">
    <citation type="submission" date="2025-08" db="UniProtKB">
        <authorList>
            <consortium name="RefSeq"/>
        </authorList>
    </citation>
    <scope>IDENTIFICATION</scope>
</reference>
<feature type="compositionally biased region" description="Low complexity" evidence="1">
    <location>
        <begin position="170"/>
        <end position="185"/>
    </location>
</feature>
<name>A0A7E5WKW5_TRINI</name>
<sequence length="287" mass="31668">MKESYPDEIMLCFVQGFGESERGYNKNREFDGNVSDSNLKYKKSQKVPLELEGGEAEQPVELRAKKSQGLVTGKSLRLSSGGRNPEVKRSLSDRFSVITDAGGKRPAKGLLTIRKTWSTGNFAAGAAGGGCGAPRSAPATPLQLEPSHPRTKHDKQAIKPLSGSAPSVRAAGAGKTGTGDTTDGKQPSKSRQKKFQRHFPQVGPEEKVLNCKDQFNLAIYGLCLIQSKVLRTRSYRWTWWRNSRGNQLVHLERARKLAVIIQKGYHNRILETHNAHPQIEFLSACDD</sequence>
<proteinExistence type="predicted"/>
<dbReference type="RefSeq" id="XP_026741373.1">
    <property type="nucleotide sequence ID" value="XM_026885572.1"/>
</dbReference>
<organism evidence="2 3">
    <name type="scientific">Trichoplusia ni</name>
    <name type="common">Cabbage looper</name>
    <dbReference type="NCBI Taxonomy" id="7111"/>
    <lineage>
        <taxon>Eukaryota</taxon>
        <taxon>Metazoa</taxon>
        <taxon>Ecdysozoa</taxon>
        <taxon>Arthropoda</taxon>
        <taxon>Hexapoda</taxon>
        <taxon>Insecta</taxon>
        <taxon>Pterygota</taxon>
        <taxon>Neoptera</taxon>
        <taxon>Endopterygota</taxon>
        <taxon>Lepidoptera</taxon>
        <taxon>Glossata</taxon>
        <taxon>Ditrysia</taxon>
        <taxon>Noctuoidea</taxon>
        <taxon>Noctuidae</taxon>
        <taxon>Plusiinae</taxon>
        <taxon>Trichoplusia</taxon>
    </lineage>
</organism>
<dbReference type="AlphaFoldDB" id="A0A7E5WKW5"/>
<evidence type="ECO:0000256" key="1">
    <source>
        <dbReference type="SAM" id="MobiDB-lite"/>
    </source>
</evidence>
<dbReference type="OrthoDB" id="6852075at2759"/>